<dbReference type="OrthoDB" id="25778at2759"/>
<dbReference type="AlphaFoldDB" id="A0A5J5BPM3"/>
<dbReference type="InterPro" id="IPR001680">
    <property type="entry name" value="WD40_rpt"/>
</dbReference>
<dbReference type="EMBL" id="CM018034">
    <property type="protein sequence ID" value="KAA8544636.1"/>
    <property type="molecule type" value="Genomic_DNA"/>
</dbReference>
<protein>
    <recommendedName>
        <fullName evidence="3">BCAS3 domain-containing protein</fullName>
    </recommendedName>
</protein>
<dbReference type="SMART" id="SM00320">
    <property type="entry name" value="WD40"/>
    <property type="match status" value="1"/>
</dbReference>
<dbReference type="GO" id="GO:0006914">
    <property type="term" value="P:autophagy"/>
    <property type="evidence" value="ECO:0007669"/>
    <property type="project" value="InterPro"/>
</dbReference>
<dbReference type="InterPro" id="IPR045142">
    <property type="entry name" value="BCAS3-like"/>
</dbReference>
<dbReference type="InterPro" id="IPR036322">
    <property type="entry name" value="WD40_repeat_dom_sf"/>
</dbReference>
<organism evidence="1 2">
    <name type="scientific">Nyssa sinensis</name>
    <dbReference type="NCBI Taxonomy" id="561372"/>
    <lineage>
        <taxon>Eukaryota</taxon>
        <taxon>Viridiplantae</taxon>
        <taxon>Streptophyta</taxon>
        <taxon>Embryophyta</taxon>
        <taxon>Tracheophyta</taxon>
        <taxon>Spermatophyta</taxon>
        <taxon>Magnoliopsida</taxon>
        <taxon>eudicotyledons</taxon>
        <taxon>Gunneridae</taxon>
        <taxon>Pentapetalae</taxon>
        <taxon>asterids</taxon>
        <taxon>Cornales</taxon>
        <taxon>Nyssaceae</taxon>
        <taxon>Nyssa</taxon>
    </lineage>
</organism>
<keyword evidence="2" id="KW-1185">Reference proteome</keyword>
<evidence type="ECO:0008006" key="3">
    <source>
        <dbReference type="Google" id="ProtNLM"/>
    </source>
</evidence>
<sequence>MGNGSKKTQGGLPRSGHTNGFIPTSFCALSSYLRIVSSGVSTVASTVRLVASAASAIVDRDNDASHDQVHWATFDKSEGKGDITQQVLLLGYQFGFQSYVSVIYSVHCSPRVVAVLQATQIHSFDTATLGREYTILTKPIVMGCPESEGIGYGPLAVGPKWLAYSGSLVAVSNSGRVSPQHLTPSASFLCSASNGSLFAYNAKESRKKLAVGIVTLRDMGYKKLSRYYFELSPNSNNFLQSGSPGIKVNGTSNGHFLDVDHVGMVIVRDIVSKSVITQFRAHKSPISSLCFDPSRIFLVTASVQGHNINVFQIMLGLSGSFCGSDS</sequence>
<dbReference type="PANTHER" id="PTHR13268:SF7">
    <property type="entry name" value="AUTOPHAGY-RELATED PROTEIN 18F"/>
    <property type="match status" value="1"/>
</dbReference>
<dbReference type="GO" id="GO:0042594">
    <property type="term" value="P:response to starvation"/>
    <property type="evidence" value="ECO:0007669"/>
    <property type="project" value="TreeGrafter"/>
</dbReference>
<evidence type="ECO:0000313" key="1">
    <source>
        <dbReference type="EMBL" id="KAA8544636.1"/>
    </source>
</evidence>
<proteinExistence type="predicted"/>
<dbReference type="SUPFAM" id="SSF50978">
    <property type="entry name" value="WD40 repeat-like"/>
    <property type="match status" value="1"/>
</dbReference>
<dbReference type="GO" id="GO:0005737">
    <property type="term" value="C:cytoplasm"/>
    <property type="evidence" value="ECO:0007669"/>
    <property type="project" value="TreeGrafter"/>
</dbReference>
<accession>A0A5J5BPM3</accession>
<dbReference type="InterPro" id="IPR015943">
    <property type="entry name" value="WD40/YVTN_repeat-like_dom_sf"/>
</dbReference>
<gene>
    <name evidence="1" type="ORF">F0562_022648</name>
</gene>
<dbReference type="Proteomes" id="UP000325577">
    <property type="component" value="Linkage Group LG11"/>
</dbReference>
<dbReference type="Gene3D" id="2.130.10.10">
    <property type="entry name" value="YVTN repeat-like/Quinoprotein amine dehydrogenase"/>
    <property type="match status" value="1"/>
</dbReference>
<reference evidence="1 2" key="1">
    <citation type="submission" date="2019-09" db="EMBL/GenBank/DDBJ databases">
        <title>A chromosome-level genome assembly of the Chinese tupelo Nyssa sinensis.</title>
        <authorList>
            <person name="Yang X."/>
            <person name="Kang M."/>
            <person name="Yang Y."/>
            <person name="Xiong H."/>
            <person name="Wang M."/>
            <person name="Zhang Z."/>
            <person name="Wang Z."/>
            <person name="Wu H."/>
            <person name="Ma T."/>
            <person name="Liu J."/>
            <person name="Xi Z."/>
        </authorList>
    </citation>
    <scope>NUCLEOTIDE SEQUENCE [LARGE SCALE GENOMIC DNA]</scope>
    <source>
        <strain evidence="1">J267</strain>
        <tissue evidence="1">Leaf</tissue>
    </source>
</reference>
<dbReference type="PANTHER" id="PTHR13268">
    <property type="entry name" value="BREAST CARCINOMA AMPLIFIED SEQUENCE 3"/>
    <property type="match status" value="1"/>
</dbReference>
<name>A0A5J5BPM3_9ASTE</name>
<evidence type="ECO:0000313" key="2">
    <source>
        <dbReference type="Proteomes" id="UP000325577"/>
    </source>
</evidence>